<feature type="region of interest" description="Disordered" evidence="1">
    <location>
        <begin position="1700"/>
        <end position="1726"/>
    </location>
</feature>
<feature type="region of interest" description="Disordered" evidence="1">
    <location>
        <begin position="4564"/>
        <end position="4586"/>
    </location>
</feature>
<name>A0ABP9ZGA0_9LACO</name>
<feature type="region of interest" description="Disordered" evidence="1">
    <location>
        <begin position="52"/>
        <end position="115"/>
    </location>
</feature>
<evidence type="ECO:0000313" key="4">
    <source>
        <dbReference type="EMBL" id="GAA6113832.1"/>
    </source>
</evidence>
<feature type="compositionally biased region" description="Low complexity" evidence="1">
    <location>
        <begin position="3500"/>
        <end position="3511"/>
    </location>
</feature>
<evidence type="ECO:0000259" key="3">
    <source>
        <dbReference type="Pfam" id="PF19087"/>
    </source>
</evidence>
<keyword evidence="2" id="KW-0472">Membrane</keyword>
<feature type="compositionally biased region" description="Polar residues" evidence="1">
    <location>
        <begin position="4797"/>
        <end position="4815"/>
    </location>
</feature>
<feature type="transmembrane region" description="Helical" evidence="2">
    <location>
        <begin position="24"/>
        <end position="43"/>
    </location>
</feature>
<feature type="domain" description="DUF5776" evidence="3">
    <location>
        <begin position="5769"/>
        <end position="5837"/>
    </location>
</feature>
<feature type="compositionally biased region" description="Polar residues" evidence="1">
    <location>
        <begin position="1706"/>
        <end position="1726"/>
    </location>
</feature>
<dbReference type="RefSeq" id="WP_353317320.1">
    <property type="nucleotide sequence ID" value="NZ_BAABVV010000018.1"/>
</dbReference>
<feature type="domain" description="DUF5776" evidence="3">
    <location>
        <begin position="5628"/>
        <end position="5697"/>
    </location>
</feature>
<feature type="region of interest" description="Disordered" evidence="1">
    <location>
        <begin position="238"/>
        <end position="258"/>
    </location>
</feature>
<feature type="region of interest" description="Disordered" evidence="1">
    <location>
        <begin position="2724"/>
        <end position="2770"/>
    </location>
</feature>
<proteinExistence type="predicted"/>
<reference evidence="4 5" key="1">
    <citation type="submission" date="2024-03" db="EMBL/GenBank/DDBJ databases">
        <title>Inconsistent identification of Apilactobacillus kunkeei-related strains obtained by well-developed overall genome related indices.</title>
        <authorList>
            <person name="Maeno S."/>
            <person name="Endo A."/>
        </authorList>
    </citation>
    <scope>NUCLEOTIDE SEQUENCE [LARGE SCALE GENOMIC DNA]</scope>
    <source>
        <strain evidence="4 5">20H-10</strain>
    </source>
</reference>
<comment type="caution">
    <text evidence="4">The sequence shown here is derived from an EMBL/GenBank/DDBJ whole genome shotgun (WGS) entry which is preliminary data.</text>
</comment>
<feature type="region of interest" description="Disordered" evidence="1">
    <location>
        <begin position="4796"/>
        <end position="4815"/>
    </location>
</feature>
<evidence type="ECO:0000256" key="1">
    <source>
        <dbReference type="SAM" id="MobiDB-lite"/>
    </source>
</evidence>
<feature type="region of interest" description="Disordered" evidence="1">
    <location>
        <begin position="3430"/>
        <end position="3519"/>
    </location>
</feature>
<organism evidence="4 5">
    <name type="scientific">Apilactobacillus apinorum</name>
    <dbReference type="NCBI Taxonomy" id="1218495"/>
    <lineage>
        <taxon>Bacteria</taxon>
        <taxon>Bacillati</taxon>
        <taxon>Bacillota</taxon>
        <taxon>Bacilli</taxon>
        <taxon>Lactobacillales</taxon>
        <taxon>Lactobacillaceae</taxon>
        <taxon>Apilactobacillus</taxon>
    </lineage>
</organism>
<dbReference type="EMBL" id="BAABVV010000018">
    <property type="protein sequence ID" value="GAA6113832.1"/>
    <property type="molecule type" value="Genomic_DNA"/>
</dbReference>
<dbReference type="Pfam" id="PF19087">
    <property type="entry name" value="DUF5776"/>
    <property type="match status" value="2"/>
</dbReference>
<feature type="compositionally biased region" description="Polar residues" evidence="1">
    <location>
        <begin position="244"/>
        <end position="258"/>
    </location>
</feature>
<feature type="compositionally biased region" description="Polar residues" evidence="1">
    <location>
        <begin position="3479"/>
        <end position="3493"/>
    </location>
</feature>
<keyword evidence="2" id="KW-0812">Transmembrane</keyword>
<dbReference type="Proteomes" id="UP001438112">
    <property type="component" value="Unassembled WGS sequence"/>
</dbReference>
<accession>A0ABP9ZGA0</accession>
<gene>
    <name evidence="4" type="ORF">AP20H10_01950</name>
</gene>
<protein>
    <recommendedName>
        <fullName evidence="3">DUF5776 domain-containing protein</fullName>
    </recommendedName>
</protein>
<dbReference type="InterPro" id="IPR044081">
    <property type="entry name" value="DUF5776"/>
</dbReference>
<feature type="region of interest" description="Disordered" evidence="1">
    <location>
        <begin position="3811"/>
        <end position="3834"/>
    </location>
</feature>
<evidence type="ECO:0000256" key="2">
    <source>
        <dbReference type="SAM" id="Phobius"/>
    </source>
</evidence>
<evidence type="ECO:0000313" key="5">
    <source>
        <dbReference type="Proteomes" id="UP001438112"/>
    </source>
</evidence>
<feature type="compositionally biased region" description="Polar residues" evidence="1">
    <location>
        <begin position="3430"/>
        <end position="3448"/>
    </location>
</feature>
<sequence length="5841" mass="615587">MQYNKNEIQKTNDKKILRKVKKQWVIVSLASFAFLGASAMGLMSQKTSAYASENTVQPNGQSQDQGDKQSTSQSQSQDQGDKQSTSQSQSQSSDDSNDQLTNRDGDANNTASTVDVKSNLDANTINNYKQNLYGTQKGTSDPYADYTSSINQGVHDAYAGKVSNNSNLNGSNNQDLYTAAYQGVQADNTKTAAQNMAASTNVNVQDAANNLNSLLYTAYQYGIDFKKTADQAYNDAIKSKSEDPTTGSNRPAASTNLQPIYDNSYVGTRQALAQQFDSSNNFNTGGYNVSPDATVMPVNNSDSSKNQYQTAYDKAVNNFNNGIVYVNNAAQYQKALYASSTSTVNKIVLTADISSTGSMDNLGNVVVDGQGQYNLSGSYTFNKSNKSNSIIIQNMRGLSTSYTVNGDGFIGYNNVNYNGGFNNLFNPTAGNGNYIIGANVKTSDGSIQNDGSITYNVDFADNNSNGGKIVIGDNAKYNMNSLSANYIVVNQGVQLNLNPVELDNHVYNKNLKGQMIKDDKHLDPAKTPRYAIMANGNISIHQGAVVTLTISNNTNAIRVGNVNKPEDTGSGDSGNVTISGTLNVIVPSGVTPTSLDKRVQYPNSKRTDAVIWLGHGMQVLSGGTFNVDAKISDQSDAGKYYAFVYGPYSNLIKGGTREPSMSQITVLQNGSMVVNMNTGSKSDPIRFAYVPIVAYNPKDFSINLNVTPGSTAGADGVKLSLSSIDVFGAVLDQDTIDSVKTSSGYLVNPYIYHYRRNGTAGGKTDSSMIGNEIFQDINGVTNGYKSSNQYSKDKFSFSYPYTWKLIPNTGVTSNGASFDYALDYLANYVQLYEDIIGYQQSFEEQVGNGNFVTNNTSRASAGAYNPDKNKHGDNPTQDDINNAIKNVWKSDVNKATGIGIFSDSTFNTKSQQAYLNGQTFEQVAGMSMKDFKKALTNISSAVSLKSNIINIANALGQTVSSIAQGNSKVADTIDKKLGGNNPSIVSGQNSRNDTSINLSGAPSIQFNNNLVTYVDADGYYHAKFNAQMNNQGSDPQSKEVDVHFVTGSFDAGTNGNEDSYQNMYKQSGNKENFAETITLDSSNSTTQSDGSILFSGDVNLGVKQLDTVGIRLNTFLSTGLNSSQGASRQQIASVTSTLRPSNNSYQTNVDGYNSVVDNGGTLLRPTDNNLYSVPSVVKANDFLANISNTLSHLNDADQSEAQYYTNKTSSDPLPEPEYRTFSVNNQNITPFNDSDYSGANAESSLINAKTIRVYAGLGTNKRRLIGVTSVPGDSILANGTVDTTNFSQARDQINILKNNVSTNNKGYVLDLSKTPLTQYDAKTYDVVVPEVQYMQTGAQLSLDTANGSQLPFAGTATVDANGKITQITPNLPGYAIVSNPNGISPDSSGMYTVVPQAGLADVYIDDANGNPTGAVAKQIEVIGNANGGVNATKTTKVPSGKNDGVQYVIDPSTKIGVVTDSNGVQTYHVKLTATLDKTNVNVQTPSGSTVAGGGTRTIDANGNVVTNTNLPGFAPTNTSVSNGKDVVNPSTTPVRTKVTVYDDQGNPVTKNGKPVTADVMVQGQDNGQSIITAVNGRDEFTGDDGKKYKVTPDSAINPIINNTVYSGASVTATVDNTKTSTVTAVTPNGSFIPGGATLVTDQNGNTSSQSNVPGFVGSNPAQKNGNSAVLTPTTSTNVQIPVVNSSTGQQVGTVTVDVQGHDDGTSSITKVDNSTPITDNQGNTYPVDTNSKITIDQNGNPVISVNPVAPQNQNVGAVTPSGNPISAGAVISTTNGQSTSTSNIPGFIGSTPAKQDAKGNAILTPTTTSNVTIEVQDQNGNTIGHVTATVQGNSDGTTTIKSIDNPSNGTLIDPENPNNAYVVNPGTQISENASDPTKAVVNIAPTFTGSKNVGAVTDSGSPIQGGATITGNGAGGIQATTVLPGFNTSTEAQLDKNGNAVMTPSNNPVSASVDVYDADTGQKVGTTTISAQGNENGTSNVTSGTTFTNGNDTYIIPQGTNITIQNGNPAVTIKKSNGNYKAGDKVPLRRTDGVLLPFTGIVQNDGSIVPNLPGYNNGSTSTMSNGAFTVAPNTDSSSNLSTNIHVVDGISGQDTGKVITAIILGSTSTFFPNRLIEIQALSPQQQSGVSATANSDGITANISVLENDGKTTLSYNDTFGNLDNMIQAHDGSGAADSYYYVVLGTPADGSIAPVVTSTGASIGQGIIHSSNTSRPYITPDNPGFTSTSLQKDSTGNNYVVTPTVAQTTLDVHDANGNKVGSVTATVQGHTDGKTTIVSPNAPITVTGTDGNTYHVSDGNAVIANQPNTIGKGYNTVGDLVGIGNATITNGGNNTGININNVPVTTDENGNTVVSSNTLSPDGSYIIPAGTRVNMNNGNATIEGLPYDSNSQTATISAHFDHRGQDTGTTGSVKVTVNSDGSMTVKNVASASSNDTIYTTKPGDNVTVTTNANGQNEYHVPSKAQKLTQTFPAQTGSNGPVVKDGITVTVDPLTGNKTITSNVPGFGLDNGQKSMTVPSNVDTSSLILKPITETISGVKNDSNGQTTGSTTDSLTVKGDDKGNISVVTGKASRDNNYFVPANTPVTKSDDGSYHANSLPLNSDGTVTLNNTKYNGQDGSSVTGPIKAHVNSDGTLSTAGGQTQTDNKGNVYVVPDNTPVNIGQNSDGTPAYNVPATKVQQDKQVPAKTGDNGQSVPNGATIHINSDGTQTVQSNVPGYTGDTNLPISQDTSNPTLHPAETTLNNVHADDNQSSDTGKTISSLTVKGDDKGNLVTTQTTYTSDGSQVALPGSPVIKDASGNYHVQTLPIQNGTVTIHDAAIYDNKGNIIDHKDVTATLDPNTGKLTLNQPDGKGVHTIITSNGTAYQADNGTEVIKDGNGYKVVSQVAYVTINNAQLTDTASGNPVVGTGTVNVDTTTGKVLPHADISSLNGQGPDNAGYQIAQDPDKTAQTINWKNPDGSTNENAVVKVTANSPFDYFTPVGFKNAYTKQMLTPEEVGNTTYYIKITHATGLPVYYGTKDVYKSVVNAQGSQGVPALPNNYIYDPNQELYHDNQLGEYVISVIPQNTSIPTAIVDGPDGQEKATATLPVTVSSDGQSATITTSADHVTKGENGDPNYYFVPKGSNVVQNPTTGTFHAQGYEIKSNNDGTFTIDNGKYDNTGNSYPGPMTVKIDDATGTITVAKPSVVKGSDGNLYQVNPGTVVTPKVENGNVEYHADAVQIPASTTVDAQTGKNGQNVPNGAKVVINPDTNTKDVVSNVPGFKGATGLPLDADTSHPVLQPADDIAKGVTVDFGGQATNTTADLPVRGNDDGSITVTKTVTSPDGKYVITAGTTMVKGPDGQYHAKGYQTNSDGTFNIDNANLKANDGTYVTQNVKAKVDASGNITLANTTVGDDGKGNKFIAQAGSTIYRSTKDANSDGQYNVSAVKVAQDQSIPAKSGQNSQPQDNAAHTHVNDDGTISIVSDKPGYVGTTLPAGTTDIPTNPVLTPTTTKADLNLNDPSGTPTSSTASGVKVKGDNNGGLTTAETKYSDDGNSIVLINTPVTTDENGKLHANSYPYDPDNQTITLPNVPIKDPNGNVIGNQTITGKVDPNTGVITVQTPVDAINGNHAYLADTGTVVDKGPNGYSVTAVDNTAVINNANLQDTLTNSSIGTGTAYVDKSTGKIISATVPTTGGNQNAGYKVFNQAGQIVNWSNGDGSVNDNATIVVIDNAPYHNNTNVSFVNIYTNQTVSTNGEKYTIKVNDSDHMPVGAGSSNASSAVESLPNGYMYAQGRQIIVEGYPNNDQNDTDKKMYIVPVVPVDGQINNATVNDESGTARNNNQTLPVHTNSDGSIETTKDVISQGSDGNYYAIPKGTPVVAITTPDGQNNFQTAGTKIPGNGLIDNVHFDNNDNVSITGPVQSNIDTNTGKITAAKTTVVTDPNNPKKAYQVTAGTEITMTKDANGNTEYHAAAQTLDQDKSIPAQVGNQGPIKDDAAHVHYNSDGTKDIVSDIPGFAGQKNLPNDYYTSKSTPQLTPVDSTLDNVHVADLNGKDTGKIINNLPIKGQPDGSIQVTKPTITTDGRIILPGTKVTKDANGNWTVPSYPYDANSRTVTLPNTAINSEDGNRLASKDVKATIDLNTGALSLASDDSKGVHIVDQPNSKAYQADDGTTITRNPNGTYSLVAKDDTAVMKNVTMVNDNNGQTPDKASQVIVDKTTGIILNATLPKTGSIANDGYKVNNYGTQTIDYKNPNAPIHVVDNAPIASSSNVKFINIYTGQEVTKPSDSTVTYTQRDGLPIYNGTNEAGNAVNKYPDGYNFVNGTTIQKVKDSQGNNQYVVSVYPTDGPMKADVIDANGSTQSAGQTLTVHTDDNHNITTTKDSISKGSDGNYYVVPKGTTVNKNQNPTSPNAAGYTVSGNKLPTNQDGTVTIDNAHLDNKDPKTGVVNSSILGSITANVNNNGDGTSNNPVLTVANTKVVVDPNDPSKAYQVDKDTPITVSSDSNGNPQYHVDAKVIQQDQKIPAKPGQNSQPVNDAAHVHYNSDGTKDVVSDIPGYQGQKGLANNADTSNETLTPVDDIAKGVHLDENGKDSGSTADLPVKGDDNGNVVVTKNTVSPDGKYLIPQNTTIAKQGDQNYHADALPINNGIIKINDANVNNSGAVKANGDLDAKLDANNNLVTAHDQIVKGNGSDNNYYIIPAGSPITKDQATGKFNVDGNPIPINPDGTINISNANYDNKDNPSQSVVAPITAHVDPTTGQITVAKTSVVNTDDPKTVLKAPAGEEITITVDANGNPQYHVAATPLAQDAVRDAQAGTKGNTQAGGSTIHINADGSQTINSNVPGFTGSTIPDGQTVPSVPVLTPTDGVLNGVHVDDNSGNDTGKIVDSVPVRGQEDGTLQVTKPLETADHTRVILPTTNVEKDNNGNYHAPSYAYDPSTGIVTLPNVPIKNGAGDVVGYHDVTAKMDSNGNLTVNNDDGIHVVNGIKSYQADKGTPVTPDGKGGFYVTAQDNTVTLTNVPLFDDKTKKDVPAKGTVVVDKTTGHILDATLPTDGSIGGQGYHISDLDNQVVNINNPLVHVTDNAPTADSNNVKFLDIYTNQLVPNVSGTVRYSVDDGNQPIFHGTDRAKEALITPVPTGLNYVPGSQIKYDASDNSYTVSVYPTDGIMNNASVVDNANIPRANNQTLHVHTDASGNIYTTAPSIAQGNDGNYYYVPTNTAVNKDGNVNGGYAAAGNKLLTNPDGTVNIPDAHFDQVDSNNKIINTVIHNVAANVNPDGTFSVAHITVVPDPNNPGKAYQVQAGEPITVTKDDKGNPVYHIISEQIDQDVHIPAQIGDKGKVVDGAGIIHVNPDGTKTVQSVVPGYVGPTLQPGDQIPNNPVLEPVNDTIKDAHFDHNGKDTGSIGDIPVIGDGKGNTIVSAPTKSADGKYLVPKGAQVTKDKDGNYHVPSYPVNPDGTITIDDARFNAPDGTTVIGTVIAKVDKDGNLVVNNTTSITDSDGNTYTASAGTIIKPVVNDDGSTTMNISVSKTFAPIGNPEKDAKEQAKKKLPIPDLSKHNKRYQERYLAAYKKELAKSIPTYVYSDNGLYVHRDAKFTKKNRVKGYAKKPRNKAHVFKVLGFTLDANKYPRLKVKGGYISYNKHIHDAYYRTNALKTYRIIRNTGAWIHSGKHYTVKNRLVHLRRGQLVHVKKVIKLNGLTRFYLGNGRYFTSNKTYVSRVAPRYVYWTNQRNVYKVTHFSKKTVVRYVKARPRHEATAYKVLKTIVTKQGVKYKLRVGYVYANKTIEAYYRRPALEVRVIRKGGILIHTKKTFSRLNAIKHLKKGSVIRISELQNLNGITRFYIGNGKYITSNKTYVKRIK</sequence>
<feature type="compositionally biased region" description="Polar residues" evidence="1">
    <location>
        <begin position="2724"/>
        <end position="2762"/>
    </location>
</feature>
<keyword evidence="2" id="KW-1133">Transmembrane helix</keyword>
<feature type="compositionally biased region" description="Low complexity" evidence="1">
    <location>
        <begin position="61"/>
        <end position="94"/>
    </location>
</feature>
<keyword evidence="5" id="KW-1185">Reference proteome</keyword>